<sequence>GFTCVLQPLDVAINKPFKDRIRNTYMLWAARNMLGKEKVKSPDRKLILEWIQASWDAIAPDMVKNAFRACGMQ</sequence>
<protein>
    <recommendedName>
        <fullName evidence="1">DDE-1 domain-containing protein</fullName>
    </recommendedName>
</protein>
<dbReference type="InterPro" id="IPR004875">
    <property type="entry name" value="DDE_SF_endonuclease_dom"/>
</dbReference>
<feature type="non-terminal residue" evidence="2">
    <location>
        <position position="1"/>
    </location>
</feature>
<dbReference type="Proteomes" id="UP000469452">
    <property type="component" value="Unassembled WGS sequence"/>
</dbReference>
<reference evidence="2 3" key="1">
    <citation type="submission" date="2019-06" db="EMBL/GenBank/DDBJ databases">
        <title>Genomics analysis of Aphanomyces spp. identifies a new class of oomycete effector associated with host adaptation.</title>
        <authorList>
            <person name="Gaulin E."/>
        </authorList>
    </citation>
    <scope>NUCLEOTIDE SEQUENCE [LARGE SCALE GENOMIC DNA]</scope>
    <source>
        <strain evidence="2 3">E</strain>
    </source>
</reference>
<accession>A0A6A4ZC19</accession>
<proteinExistence type="predicted"/>
<dbReference type="AlphaFoldDB" id="A0A6A4ZC19"/>
<evidence type="ECO:0000313" key="2">
    <source>
        <dbReference type="EMBL" id="KAF0704731.1"/>
    </source>
</evidence>
<dbReference type="VEuPathDB" id="FungiDB:H257_14640"/>
<evidence type="ECO:0000313" key="3">
    <source>
        <dbReference type="Proteomes" id="UP000469452"/>
    </source>
</evidence>
<comment type="caution">
    <text evidence="2">The sequence shown here is derived from an EMBL/GenBank/DDBJ whole genome shotgun (WGS) entry which is preliminary data.</text>
</comment>
<dbReference type="EMBL" id="VJMI01020341">
    <property type="protein sequence ID" value="KAF0704731.1"/>
    <property type="molecule type" value="Genomic_DNA"/>
</dbReference>
<dbReference type="GO" id="GO:0003676">
    <property type="term" value="F:nucleic acid binding"/>
    <property type="evidence" value="ECO:0007669"/>
    <property type="project" value="InterPro"/>
</dbReference>
<name>A0A6A4ZC19_APHAT</name>
<gene>
    <name evidence="2" type="ORF">AaE_014786</name>
</gene>
<evidence type="ECO:0000259" key="1">
    <source>
        <dbReference type="Pfam" id="PF03184"/>
    </source>
</evidence>
<dbReference type="Pfam" id="PF03184">
    <property type="entry name" value="DDE_1"/>
    <property type="match status" value="1"/>
</dbReference>
<feature type="domain" description="DDE-1" evidence="1">
    <location>
        <begin position="5"/>
        <end position="67"/>
    </location>
</feature>
<organism evidence="2 3">
    <name type="scientific">Aphanomyces astaci</name>
    <name type="common">Crayfish plague agent</name>
    <dbReference type="NCBI Taxonomy" id="112090"/>
    <lineage>
        <taxon>Eukaryota</taxon>
        <taxon>Sar</taxon>
        <taxon>Stramenopiles</taxon>
        <taxon>Oomycota</taxon>
        <taxon>Saprolegniomycetes</taxon>
        <taxon>Saprolegniales</taxon>
        <taxon>Verrucalvaceae</taxon>
        <taxon>Aphanomyces</taxon>
    </lineage>
</organism>